<dbReference type="PANTHER" id="PTHR11545">
    <property type="entry name" value="RIBOSOMAL PROTEIN L13"/>
    <property type="match status" value="1"/>
</dbReference>
<protein>
    <submittedName>
        <fullName evidence="6">G11229 protein</fullName>
    </submittedName>
</protein>
<dbReference type="InterPro" id="IPR005822">
    <property type="entry name" value="Ribosomal_uL13"/>
</dbReference>
<comment type="caution">
    <text evidence="6">The sequence shown here is derived from an EMBL/GenBank/DDBJ whole genome shotgun (WGS) entry which is preliminary data.</text>
</comment>
<dbReference type="EMBL" id="CAXHTA020000018">
    <property type="protein sequence ID" value="CAL5228149.1"/>
    <property type="molecule type" value="Genomic_DNA"/>
</dbReference>
<evidence type="ECO:0000313" key="7">
    <source>
        <dbReference type="Proteomes" id="UP001497392"/>
    </source>
</evidence>
<reference evidence="6 7" key="1">
    <citation type="submission" date="2024-06" db="EMBL/GenBank/DDBJ databases">
        <authorList>
            <person name="Kraege A."/>
            <person name="Thomma B."/>
        </authorList>
    </citation>
    <scope>NUCLEOTIDE SEQUENCE [LARGE SCALE GENOMIC DNA]</scope>
</reference>
<evidence type="ECO:0000256" key="5">
    <source>
        <dbReference type="SAM" id="MobiDB-lite"/>
    </source>
</evidence>
<comment type="similarity">
    <text evidence="1 4">Belongs to the universal ribosomal protein uL13 family.</text>
</comment>
<dbReference type="Gene3D" id="3.90.1180.10">
    <property type="entry name" value="Ribosomal protein L13"/>
    <property type="match status" value="1"/>
</dbReference>
<keyword evidence="2 4" id="KW-0689">Ribosomal protein</keyword>
<dbReference type="Proteomes" id="UP001497392">
    <property type="component" value="Unassembled WGS sequence"/>
</dbReference>
<dbReference type="InterPro" id="IPR005823">
    <property type="entry name" value="Ribosomal_uL13_bac-type"/>
</dbReference>
<keyword evidence="7" id="KW-1185">Reference proteome</keyword>
<dbReference type="Pfam" id="PF00572">
    <property type="entry name" value="Ribosomal_L13"/>
    <property type="match status" value="1"/>
</dbReference>
<gene>
    <name evidence="6" type="primary">g11229</name>
    <name evidence="6" type="ORF">VP750_LOCUS10055</name>
</gene>
<name>A0ABP1G7D7_9CHLO</name>
<sequence length="228" mass="24953">MQTGRSLPTSTPCVVQSRRLLSGQVLAPSRLSCSQPCRQEQRRPFHTVTCQASATAAAPSVAGKGPDFWNTTYYPTGADASSLKKAWYVVDAEGQTLGRLATLVASTIRGKTLPTYQPSMDMGSYVVIVNAEKVKVTGNKEQQKMYYRHTGRPGSLKEENFRKLQARLPERIVEKAVKGMLPSGRIGRHLFTHLKVYKGGAHPHSAQQPSDITSRINMKPGAESTPAQ</sequence>
<evidence type="ECO:0000256" key="4">
    <source>
        <dbReference type="RuleBase" id="RU003877"/>
    </source>
</evidence>
<organism evidence="6 7">
    <name type="scientific">Coccomyxa viridis</name>
    <dbReference type="NCBI Taxonomy" id="1274662"/>
    <lineage>
        <taxon>Eukaryota</taxon>
        <taxon>Viridiplantae</taxon>
        <taxon>Chlorophyta</taxon>
        <taxon>core chlorophytes</taxon>
        <taxon>Trebouxiophyceae</taxon>
        <taxon>Trebouxiophyceae incertae sedis</taxon>
        <taxon>Coccomyxaceae</taxon>
        <taxon>Coccomyxa</taxon>
    </lineage>
</organism>
<evidence type="ECO:0000256" key="3">
    <source>
        <dbReference type="ARBA" id="ARBA00023274"/>
    </source>
</evidence>
<feature type="region of interest" description="Disordered" evidence="5">
    <location>
        <begin position="200"/>
        <end position="228"/>
    </location>
</feature>
<evidence type="ECO:0000256" key="2">
    <source>
        <dbReference type="ARBA" id="ARBA00022980"/>
    </source>
</evidence>
<dbReference type="InterPro" id="IPR023563">
    <property type="entry name" value="Ribosomal_uL13_CS"/>
</dbReference>
<dbReference type="HAMAP" id="MF_01366">
    <property type="entry name" value="Ribosomal_uL13"/>
    <property type="match status" value="1"/>
</dbReference>
<dbReference type="CDD" id="cd00392">
    <property type="entry name" value="Ribosomal_L13"/>
    <property type="match status" value="1"/>
</dbReference>
<feature type="compositionally biased region" description="Polar residues" evidence="5">
    <location>
        <begin position="205"/>
        <end position="216"/>
    </location>
</feature>
<dbReference type="PROSITE" id="PS00783">
    <property type="entry name" value="RIBOSOMAL_L13"/>
    <property type="match status" value="1"/>
</dbReference>
<dbReference type="NCBIfam" id="TIGR01066">
    <property type="entry name" value="rplM_bact"/>
    <property type="match status" value="1"/>
</dbReference>
<accession>A0ABP1G7D7</accession>
<evidence type="ECO:0000313" key="6">
    <source>
        <dbReference type="EMBL" id="CAL5228149.1"/>
    </source>
</evidence>
<dbReference type="InterPro" id="IPR036899">
    <property type="entry name" value="Ribosomal_uL13_sf"/>
</dbReference>
<proteinExistence type="inferred from homology"/>
<evidence type="ECO:0000256" key="1">
    <source>
        <dbReference type="ARBA" id="ARBA00006227"/>
    </source>
</evidence>
<keyword evidence="3 4" id="KW-0687">Ribonucleoprotein</keyword>
<dbReference type="PANTHER" id="PTHR11545:SF41">
    <property type="entry name" value="50S RIBOSOMAL PROTEIN L13, CHLOROPLASTIC"/>
    <property type="match status" value="1"/>
</dbReference>
<dbReference type="SUPFAM" id="SSF52161">
    <property type="entry name" value="Ribosomal protein L13"/>
    <property type="match status" value="1"/>
</dbReference>